<protein>
    <submittedName>
        <fullName evidence="1">Uncharacterized protein</fullName>
    </submittedName>
</protein>
<gene>
    <name evidence="1" type="ORF">Acr_11g0011950</name>
</gene>
<evidence type="ECO:0000313" key="2">
    <source>
        <dbReference type="Proteomes" id="UP000585474"/>
    </source>
</evidence>
<name>A0A7J0FFC5_9ERIC</name>
<evidence type="ECO:0000313" key="1">
    <source>
        <dbReference type="EMBL" id="GFY96889.1"/>
    </source>
</evidence>
<dbReference type="AlphaFoldDB" id="A0A7J0FFC5"/>
<organism evidence="1 2">
    <name type="scientific">Actinidia rufa</name>
    <dbReference type="NCBI Taxonomy" id="165716"/>
    <lineage>
        <taxon>Eukaryota</taxon>
        <taxon>Viridiplantae</taxon>
        <taxon>Streptophyta</taxon>
        <taxon>Embryophyta</taxon>
        <taxon>Tracheophyta</taxon>
        <taxon>Spermatophyta</taxon>
        <taxon>Magnoliopsida</taxon>
        <taxon>eudicotyledons</taxon>
        <taxon>Gunneridae</taxon>
        <taxon>Pentapetalae</taxon>
        <taxon>asterids</taxon>
        <taxon>Ericales</taxon>
        <taxon>Actinidiaceae</taxon>
        <taxon>Actinidia</taxon>
    </lineage>
</organism>
<dbReference type="Proteomes" id="UP000585474">
    <property type="component" value="Unassembled WGS sequence"/>
</dbReference>
<keyword evidence="2" id="KW-1185">Reference proteome</keyword>
<dbReference type="EMBL" id="BJWL01000011">
    <property type="protein sequence ID" value="GFY96889.1"/>
    <property type="molecule type" value="Genomic_DNA"/>
</dbReference>
<sequence length="185" mass="19972">MSSTSPSGYGGYQKKLCFASHLLTPDIPRDDRRTLHLRRAPEQLFIPSLLNNKSFLATMALAPTVPVVGSFAPSFGAEARRTCFQCRWGRLDELYVGASLLRALVLEGSLVVDKQSVLSGKCSLVSNNYSSASSKCPLVADKQSVASSEWSMHSPSPSLLPSGSKAEAPTLARPDSITVYFIPLH</sequence>
<comment type="caution">
    <text evidence="1">The sequence shown here is derived from an EMBL/GenBank/DDBJ whole genome shotgun (WGS) entry which is preliminary data.</text>
</comment>
<reference evidence="1 2" key="1">
    <citation type="submission" date="2019-07" db="EMBL/GenBank/DDBJ databases">
        <title>De Novo Assembly of kiwifruit Actinidia rufa.</title>
        <authorList>
            <person name="Sugita-Konishi S."/>
            <person name="Sato K."/>
            <person name="Mori E."/>
            <person name="Abe Y."/>
            <person name="Kisaki G."/>
            <person name="Hamano K."/>
            <person name="Suezawa K."/>
            <person name="Otani M."/>
            <person name="Fukuda T."/>
            <person name="Manabe T."/>
            <person name="Gomi K."/>
            <person name="Tabuchi M."/>
            <person name="Akimitsu K."/>
            <person name="Kataoka I."/>
        </authorList>
    </citation>
    <scope>NUCLEOTIDE SEQUENCE [LARGE SCALE GENOMIC DNA]</scope>
    <source>
        <strain evidence="2">cv. Fuchu</strain>
    </source>
</reference>
<proteinExistence type="predicted"/>
<accession>A0A7J0FFC5</accession>